<organism evidence="1 2">
    <name type="scientific">Aeromonas schubertii</name>
    <dbReference type="NCBI Taxonomy" id="652"/>
    <lineage>
        <taxon>Bacteria</taxon>
        <taxon>Pseudomonadati</taxon>
        <taxon>Pseudomonadota</taxon>
        <taxon>Gammaproteobacteria</taxon>
        <taxon>Aeromonadales</taxon>
        <taxon>Aeromonadaceae</taxon>
        <taxon>Aeromonas</taxon>
    </lineage>
</organism>
<evidence type="ECO:0000313" key="1">
    <source>
        <dbReference type="EMBL" id="ALP41426.1"/>
    </source>
</evidence>
<protein>
    <submittedName>
        <fullName evidence="1">Uncharacterized protein</fullName>
    </submittedName>
</protein>
<proteinExistence type="predicted"/>
<dbReference type="KEGG" id="asr:WL1483_2007"/>
<sequence length="35" mass="4077">MLSIMHGDLWIDNRLAIESVEQVQRAVFGYLPRSM</sequence>
<dbReference type="EMBL" id="CP013067">
    <property type="protein sequence ID" value="ALP41426.1"/>
    <property type="molecule type" value="Genomic_DNA"/>
</dbReference>
<dbReference type="PATRIC" id="fig|652.5.peg.2627"/>
<dbReference type="AlphaFoldDB" id="A0A0S2SIC1"/>
<accession>A0A0S2SIC1</accession>
<name>A0A0S2SIC1_9GAMM</name>
<evidence type="ECO:0000313" key="2">
    <source>
        <dbReference type="Proteomes" id="UP000058114"/>
    </source>
</evidence>
<dbReference type="Proteomes" id="UP000058114">
    <property type="component" value="Chromosome"/>
</dbReference>
<reference evidence="2" key="1">
    <citation type="submission" date="2015-10" db="EMBL/GenBank/DDBJ databases">
        <title>Complete Genome Sequence of Aeromonas schubertii strain WL1483.</title>
        <authorList>
            <person name="Liu L."/>
        </authorList>
    </citation>
    <scope>NUCLEOTIDE SEQUENCE [LARGE SCALE GENOMIC DNA]</scope>
    <source>
        <strain evidence="2">WL1483</strain>
    </source>
</reference>
<reference evidence="1 2" key="2">
    <citation type="journal article" date="2016" name="Genome Announc.">
        <title>Complete Genome Sequence of the Highly Virulent Aeromonas schubertii Strain WL1483, Isolated from Diseased Snakehead Fish (Channa argus) in China.</title>
        <authorList>
            <person name="Liu L."/>
            <person name="Li N."/>
            <person name="Zhang D."/>
            <person name="Fu X."/>
            <person name="Shi C."/>
            <person name="Lin Q."/>
            <person name="Hao G."/>
        </authorList>
    </citation>
    <scope>NUCLEOTIDE SEQUENCE [LARGE SCALE GENOMIC DNA]</scope>
    <source>
        <strain evidence="1 2">WL1483</strain>
    </source>
</reference>
<gene>
    <name evidence="1" type="ORF">WL1483_2007</name>
</gene>